<comment type="function">
    <text evidence="3">Acyl-CoA synthases catalyze the initial reaction in fatty acid metabolism, by forming a thioester with CoA. Has some preference toward medium-chain substrates. Plays a role in adipocyte differentiation.</text>
</comment>
<evidence type="ECO:0000256" key="6">
    <source>
        <dbReference type="ARBA" id="ARBA00047319"/>
    </source>
</evidence>
<evidence type="ECO:0000259" key="9">
    <source>
        <dbReference type="Pfam" id="PF13193"/>
    </source>
</evidence>
<dbReference type="EMBL" id="JARPUR010000005">
    <property type="protein sequence ID" value="KAK4875732.1"/>
    <property type="molecule type" value="Genomic_DNA"/>
</dbReference>
<evidence type="ECO:0000313" key="11">
    <source>
        <dbReference type="Proteomes" id="UP001353858"/>
    </source>
</evidence>
<dbReference type="Gene3D" id="3.40.50.980">
    <property type="match status" value="4"/>
</dbReference>
<dbReference type="PANTHER" id="PTHR43201">
    <property type="entry name" value="ACYL-COA SYNTHETASE"/>
    <property type="match status" value="1"/>
</dbReference>
<dbReference type="PANTHER" id="PTHR43201:SF5">
    <property type="entry name" value="MEDIUM-CHAIN ACYL-COA LIGASE ACSF2, MITOCHONDRIAL"/>
    <property type="match status" value="1"/>
</dbReference>
<gene>
    <name evidence="10" type="ORF">RN001_012154</name>
</gene>
<dbReference type="FunFam" id="3.30.300.30:FF:000008">
    <property type="entry name" value="2,3-dihydroxybenzoate-AMP ligase"/>
    <property type="match status" value="1"/>
</dbReference>
<dbReference type="SUPFAM" id="SSF56801">
    <property type="entry name" value="Acetyl-CoA synthetase-like"/>
    <property type="match status" value="2"/>
</dbReference>
<name>A0AAN7SD61_9COLE</name>
<evidence type="ECO:0000313" key="10">
    <source>
        <dbReference type="EMBL" id="KAK4875732.1"/>
    </source>
</evidence>
<protein>
    <recommendedName>
        <fullName evidence="5">Medium-chain acyl-CoA ligase ACSF2, mitochondrial</fullName>
        <ecNumber evidence="4">6.2.1.2</ecNumber>
    </recommendedName>
</protein>
<accession>A0AAN7SD61</accession>
<dbReference type="GO" id="GO:0006631">
    <property type="term" value="P:fatty acid metabolic process"/>
    <property type="evidence" value="ECO:0007669"/>
    <property type="project" value="TreeGrafter"/>
</dbReference>
<dbReference type="PROSITE" id="PS00455">
    <property type="entry name" value="AMP_BINDING"/>
    <property type="match status" value="2"/>
</dbReference>
<evidence type="ECO:0000259" key="8">
    <source>
        <dbReference type="Pfam" id="PF00501"/>
    </source>
</evidence>
<feature type="domain" description="AMP-dependent synthetase/ligase" evidence="8">
    <location>
        <begin position="47"/>
        <end position="436"/>
    </location>
</feature>
<evidence type="ECO:0000256" key="2">
    <source>
        <dbReference type="ARBA" id="ARBA00022598"/>
    </source>
</evidence>
<dbReference type="Gene3D" id="3.30.300.30">
    <property type="match status" value="2"/>
</dbReference>
<dbReference type="GO" id="GO:0031956">
    <property type="term" value="F:medium-chain fatty acid-CoA ligase activity"/>
    <property type="evidence" value="ECO:0007669"/>
    <property type="project" value="UniProtKB-EC"/>
</dbReference>
<dbReference type="InterPro" id="IPR045851">
    <property type="entry name" value="AMP-bd_C_sf"/>
</dbReference>
<dbReference type="InterPro" id="IPR025110">
    <property type="entry name" value="AMP-bd_C"/>
</dbReference>
<keyword evidence="2" id="KW-0436">Ligase</keyword>
<reference evidence="11" key="1">
    <citation type="submission" date="2023-01" db="EMBL/GenBank/DDBJ databases">
        <title>Key to firefly adult light organ development and bioluminescence: homeobox transcription factors regulate luciferase expression and transportation to peroxisome.</title>
        <authorList>
            <person name="Fu X."/>
        </authorList>
    </citation>
    <scope>NUCLEOTIDE SEQUENCE [LARGE SCALE GENOMIC DNA]</scope>
</reference>
<dbReference type="FunFam" id="3.40.50.12780:FF:000003">
    <property type="entry name" value="Long-chain-fatty-acid--CoA ligase FadD"/>
    <property type="match status" value="2"/>
</dbReference>
<dbReference type="Gene3D" id="2.30.38.10">
    <property type="entry name" value="Luciferase, Domain 3"/>
    <property type="match status" value="2"/>
</dbReference>
<proteinExistence type="inferred from homology"/>
<dbReference type="AlphaFoldDB" id="A0AAN7SD61"/>
<dbReference type="Proteomes" id="UP001353858">
    <property type="component" value="Unassembled WGS sequence"/>
</dbReference>
<dbReference type="Pfam" id="PF00501">
    <property type="entry name" value="AMP-binding"/>
    <property type="match status" value="2"/>
</dbReference>
<organism evidence="10 11">
    <name type="scientific">Aquatica leii</name>
    <dbReference type="NCBI Taxonomy" id="1421715"/>
    <lineage>
        <taxon>Eukaryota</taxon>
        <taxon>Metazoa</taxon>
        <taxon>Ecdysozoa</taxon>
        <taxon>Arthropoda</taxon>
        <taxon>Hexapoda</taxon>
        <taxon>Insecta</taxon>
        <taxon>Pterygota</taxon>
        <taxon>Neoptera</taxon>
        <taxon>Endopterygota</taxon>
        <taxon>Coleoptera</taxon>
        <taxon>Polyphaga</taxon>
        <taxon>Elateriformia</taxon>
        <taxon>Elateroidea</taxon>
        <taxon>Lampyridae</taxon>
        <taxon>Luciolinae</taxon>
        <taxon>Aquatica</taxon>
    </lineage>
</organism>
<evidence type="ECO:0000256" key="4">
    <source>
        <dbReference type="ARBA" id="ARBA00039009"/>
    </source>
</evidence>
<dbReference type="InterPro" id="IPR020845">
    <property type="entry name" value="AMP-binding_CS"/>
</dbReference>
<dbReference type="EC" id="6.2.1.2" evidence="4"/>
<evidence type="ECO:0000256" key="5">
    <source>
        <dbReference type="ARBA" id="ARBA00039638"/>
    </source>
</evidence>
<comment type="catalytic activity">
    <reaction evidence="6">
        <text>octanoate + ATP + CoA = octanoyl-CoA + AMP + diphosphate</text>
        <dbReference type="Rhea" id="RHEA:33631"/>
        <dbReference type="ChEBI" id="CHEBI:25646"/>
        <dbReference type="ChEBI" id="CHEBI:30616"/>
        <dbReference type="ChEBI" id="CHEBI:33019"/>
        <dbReference type="ChEBI" id="CHEBI:57287"/>
        <dbReference type="ChEBI" id="CHEBI:57386"/>
        <dbReference type="ChEBI" id="CHEBI:456215"/>
    </reaction>
</comment>
<dbReference type="InterPro" id="IPR000873">
    <property type="entry name" value="AMP-dep_synth/lig_dom"/>
</dbReference>
<evidence type="ECO:0000256" key="3">
    <source>
        <dbReference type="ARBA" id="ARBA00037247"/>
    </source>
</evidence>
<sequence length="1061" mass="119434">MNCILKNLLPCIKFKIYISRSLTRLSYIHNVGKTPLQYITIGNLVQKCALKYEEKTAIISMEENREMTFSQILIESDKLAAGFHKIGLKIGDKIGLWAPNIIEWFLVFYASARAGLVTVALNPAYTEHEMEYSINKVGIKTIICPESYKKLKFYNIMCRLVTDLQDCDRNKIHSTRMPSLQSIITISNNTLKGTYSYQDVINCADHTSIKTVTTIQNCIQPDDLLCIQYTSGTTGKPKATCLGHFQLVNNALELGNRLELEKYNNNMCVQVPLFHAFGILGAVMPLLLFGVTTTLPSGLYNSRANLRAVEKKKCTIINGTPTMFLDLICLQKKENKKLHLNTAYCGGAPCAPRLFKDMHEILKIKNVKSVYGLTEATGIIFQSLPNLEDDQKAYYTVGKVLDHLEVKVVDKNDNIVPMGTPGELCVRGYSVMLGYYDDKEKTEEVMKYKWLKTGDQVVLQEDGYGRVVGRLKDIIIRGGENIFPREIEDILNEHPDIVENYVIGLPHDRLGEEVCACVSVNPGANLDIDSIVKHCQGKLAKFKIPKDNRKVLFNDLFEESRKLAAGFYTLGLRKGDRIGLWAPNIVEFITTWFAAAQAGLIVVLLNPSYVNQELEYCLNKVGTKALVCPDVYRDLRFYDTLTNLLPELETNDRAKLRFKKVPLLKFVITISNNKNIRGTYNFTEVVNISKSDSLTEFKKMQEYIQPDDIANIHYTSGTTGKPKATCLSHFQIVNNGYLVAKRLGLDKNHCNICIPVPFFHVFGTTVGIIAAQHFGSTLILPSPMYSPVATLKAIEQETCTVIYGTPTMYIDFINLQINKKMNINVTDAFCGASPTSLQLCKNIRRILNVKKVHCAYGMTEATAIAFHSLLNEESLDHMNTVGYIGEHLEAKVVDANNNVVPIGTPGELCLRGYSVMKGYWDDETETRKILGDDNWLKTGDRFILQGNGYGKIVGRIKDVIIRGGEKIYPKEIEDFLCTHPDILENYVIGLTHNRLGEEVCACIMLKIGSNFNFQTMVEFCKNKLTKSKIPSQMKIMKSFPKTGSGKIQKYVLKQQIEAEFF</sequence>
<comment type="caution">
    <text evidence="10">The sequence shown here is derived from an EMBL/GenBank/DDBJ whole genome shotgun (WGS) entry which is preliminary data.</text>
</comment>
<dbReference type="Pfam" id="PF13193">
    <property type="entry name" value="AMP-binding_C"/>
    <property type="match status" value="1"/>
</dbReference>
<evidence type="ECO:0000256" key="1">
    <source>
        <dbReference type="ARBA" id="ARBA00006432"/>
    </source>
</evidence>
<evidence type="ECO:0000256" key="7">
    <source>
        <dbReference type="ARBA" id="ARBA00048277"/>
    </source>
</evidence>
<keyword evidence="11" id="KW-1185">Reference proteome</keyword>
<feature type="domain" description="AMP-binding enzyme C-terminal" evidence="9">
    <location>
        <begin position="971"/>
        <end position="1046"/>
    </location>
</feature>
<feature type="domain" description="AMP-dependent synthetase/ligase" evidence="8">
    <location>
        <begin position="546"/>
        <end position="920"/>
    </location>
</feature>
<comment type="catalytic activity">
    <reaction evidence="7">
        <text>a medium-chain fatty acid + ATP + CoA = a medium-chain fatty acyl-CoA + AMP + diphosphate</text>
        <dbReference type="Rhea" id="RHEA:48340"/>
        <dbReference type="ChEBI" id="CHEBI:30616"/>
        <dbReference type="ChEBI" id="CHEBI:33019"/>
        <dbReference type="ChEBI" id="CHEBI:57287"/>
        <dbReference type="ChEBI" id="CHEBI:59558"/>
        <dbReference type="ChEBI" id="CHEBI:90546"/>
        <dbReference type="ChEBI" id="CHEBI:456215"/>
        <dbReference type="EC" id="6.2.1.2"/>
    </reaction>
</comment>
<comment type="similarity">
    <text evidence="1">Belongs to the ATP-dependent AMP-binding enzyme family.</text>
</comment>